<dbReference type="PANTHER" id="PTHR11360">
    <property type="entry name" value="MONOCARBOXYLATE TRANSPORTER"/>
    <property type="match status" value="1"/>
</dbReference>
<dbReference type="OrthoDB" id="6499973at2759"/>
<dbReference type="GO" id="GO:0022857">
    <property type="term" value="F:transmembrane transporter activity"/>
    <property type="evidence" value="ECO:0007669"/>
    <property type="project" value="InterPro"/>
</dbReference>
<feature type="transmembrane region" description="Helical" evidence="3">
    <location>
        <begin position="221"/>
        <end position="240"/>
    </location>
</feature>
<dbReference type="SUPFAM" id="SSF103473">
    <property type="entry name" value="MFS general substrate transporter"/>
    <property type="match status" value="1"/>
</dbReference>
<keyword evidence="3" id="KW-0812">Transmembrane</keyword>
<sequence length="257" mass="28244">MKQGDFHILVSVYIAGLYKVVHSLLDPRAGAPQYGGHYLLIIKLEKDSQRPSQPTHRNLTTINAHSWSFNSAYDLIYSLSIGAVIRTLGLQWASRTLGIIGFVINMLCTLLIKDRNEPRTSKQTTLNLSLPLPLLLPLAFATFTMLGYFVLRYSLSTYAMQVGPSPSQSSTITALFNLGQAFGRPSINYFSDRRGRINTAASTTMVAGILSFDVWTNAKSYGMLIFFALAEGLGAGNFWATIAPLMAQVVWARGVAI</sequence>
<dbReference type="AlphaFoldDB" id="A0A5N7CFW5"/>
<dbReference type="Pfam" id="PF07690">
    <property type="entry name" value="MFS_1"/>
    <property type="match status" value="1"/>
</dbReference>
<evidence type="ECO:0000256" key="2">
    <source>
        <dbReference type="ARBA" id="ARBA00006727"/>
    </source>
</evidence>
<dbReference type="PROSITE" id="PS50850">
    <property type="entry name" value="MFS"/>
    <property type="match status" value="1"/>
</dbReference>
<dbReference type="GO" id="GO:0016020">
    <property type="term" value="C:membrane"/>
    <property type="evidence" value="ECO:0007669"/>
    <property type="project" value="UniProtKB-SubCell"/>
</dbReference>
<dbReference type="EMBL" id="ML735232">
    <property type="protein sequence ID" value="KAE8393080.1"/>
    <property type="molecule type" value="Genomic_DNA"/>
</dbReference>
<keyword evidence="3" id="KW-1133">Transmembrane helix</keyword>
<gene>
    <name evidence="5" type="ORF">BDV23DRAFT_180960</name>
</gene>
<feature type="transmembrane region" description="Helical" evidence="3">
    <location>
        <begin position="132"/>
        <end position="151"/>
    </location>
</feature>
<dbReference type="InterPro" id="IPR011701">
    <property type="entry name" value="MFS"/>
</dbReference>
<dbReference type="Proteomes" id="UP000326877">
    <property type="component" value="Unassembled WGS sequence"/>
</dbReference>
<keyword evidence="3" id="KW-0472">Membrane</keyword>
<proteinExistence type="inferred from homology"/>
<evidence type="ECO:0000259" key="4">
    <source>
        <dbReference type="PROSITE" id="PS50850"/>
    </source>
</evidence>
<name>A0A5N7CFW5_PETAA</name>
<dbReference type="InterPro" id="IPR050327">
    <property type="entry name" value="Proton-linked_MCT"/>
</dbReference>
<protein>
    <recommendedName>
        <fullName evidence="4">Major facilitator superfamily (MFS) profile domain-containing protein</fullName>
    </recommendedName>
</protein>
<accession>A0A5N7CFW5</accession>
<dbReference type="InterPro" id="IPR020846">
    <property type="entry name" value="MFS_dom"/>
</dbReference>
<evidence type="ECO:0000256" key="3">
    <source>
        <dbReference type="SAM" id="Phobius"/>
    </source>
</evidence>
<reference evidence="5" key="1">
    <citation type="submission" date="2019-04" db="EMBL/GenBank/DDBJ databases">
        <title>Friends and foes A comparative genomics studyof 23 Aspergillus species from section Flavi.</title>
        <authorList>
            <consortium name="DOE Joint Genome Institute"/>
            <person name="Kjaerbolling I."/>
            <person name="Vesth T."/>
            <person name="Frisvad J.C."/>
            <person name="Nybo J.L."/>
            <person name="Theobald S."/>
            <person name="Kildgaard S."/>
            <person name="Isbrandt T."/>
            <person name="Kuo A."/>
            <person name="Sato A."/>
            <person name="Lyhne E.K."/>
            <person name="Kogle M.E."/>
            <person name="Wiebenga A."/>
            <person name="Kun R.S."/>
            <person name="Lubbers R.J."/>
            <person name="Makela M.R."/>
            <person name="Barry K."/>
            <person name="Chovatia M."/>
            <person name="Clum A."/>
            <person name="Daum C."/>
            <person name="Haridas S."/>
            <person name="He G."/>
            <person name="LaButti K."/>
            <person name="Lipzen A."/>
            <person name="Mondo S."/>
            <person name="Riley R."/>
            <person name="Salamov A."/>
            <person name="Simmons B.A."/>
            <person name="Magnuson J.K."/>
            <person name="Henrissat B."/>
            <person name="Mortensen U.H."/>
            <person name="Larsen T.O."/>
            <person name="Devries R.P."/>
            <person name="Grigoriev I.V."/>
            <person name="Machida M."/>
            <person name="Baker S.E."/>
            <person name="Andersen M.R."/>
        </authorList>
    </citation>
    <scope>NUCLEOTIDE SEQUENCE [LARGE SCALE GENOMIC DNA]</scope>
    <source>
        <strain evidence="5">IBT 14317</strain>
    </source>
</reference>
<feature type="transmembrane region" description="Helical" evidence="3">
    <location>
        <begin position="92"/>
        <end position="112"/>
    </location>
</feature>
<comment type="similarity">
    <text evidence="2">Belongs to the major facilitator superfamily. Monocarboxylate porter (TC 2.A.1.13) family.</text>
</comment>
<dbReference type="Gene3D" id="1.20.1250.20">
    <property type="entry name" value="MFS general substrate transporter like domains"/>
    <property type="match status" value="1"/>
</dbReference>
<evidence type="ECO:0000256" key="1">
    <source>
        <dbReference type="ARBA" id="ARBA00004141"/>
    </source>
</evidence>
<organism evidence="5">
    <name type="scientific">Petromyces alliaceus</name>
    <name type="common">Aspergillus alliaceus</name>
    <dbReference type="NCBI Taxonomy" id="209559"/>
    <lineage>
        <taxon>Eukaryota</taxon>
        <taxon>Fungi</taxon>
        <taxon>Dikarya</taxon>
        <taxon>Ascomycota</taxon>
        <taxon>Pezizomycotina</taxon>
        <taxon>Eurotiomycetes</taxon>
        <taxon>Eurotiomycetidae</taxon>
        <taxon>Eurotiales</taxon>
        <taxon>Aspergillaceae</taxon>
        <taxon>Aspergillus</taxon>
        <taxon>Aspergillus subgen. Circumdati</taxon>
    </lineage>
</organism>
<evidence type="ECO:0000313" key="5">
    <source>
        <dbReference type="EMBL" id="KAE8393080.1"/>
    </source>
</evidence>
<feature type="domain" description="Major facilitator superfamily (MFS) profile" evidence="4">
    <location>
        <begin position="133"/>
        <end position="257"/>
    </location>
</feature>
<dbReference type="PANTHER" id="PTHR11360:SF315">
    <property type="entry name" value="TRANSPORTER MCH2-RELATED"/>
    <property type="match status" value="1"/>
</dbReference>
<comment type="subcellular location">
    <subcellularLocation>
        <location evidence="1">Membrane</location>
        <topology evidence="1">Multi-pass membrane protein</topology>
    </subcellularLocation>
</comment>
<dbReference type="InterPro" id="IPR036259">
    <property type="entry name" value="MFS_trans_sf"/>
</dbReference>